<dbReference type="EC" id="2.3.1.-" evidence="10"/>
<evidence type="ECO:0000256" key="10">
    <source>
        <dbReference type="RuleBase" id="RU361115"/>
    </source>
</evidence>
<evidence type="ECO:0000313" key="12">
    <source>
        <dbReference type="Proteomes" id="UP000266861"/>
    </source>
</evidence>
<keyword evidence="12" id="KW-1185">Reference proteome</keyword>
<comment type="catalytic activity">
    <reaction evidence="10">
        <text>an acyl-CoA + malonyl-CoA + H(+) = a 3-oxoacyl-CoA + CO2 + CoA</text>
        <dbReference type="Rhea" id="RHEA:50252"/>
        <dbReference type="ChEBI" id="CHEBI:15378"/>
        <dbReference type="ChEBI" id="CHEBI:16526"/>
        <dbReference type="ChEBI" id="CHEBI:57287"/>
        <dbReference type="ChEBI" id="CHEBI:57384"/>
        <dbReference type="ChEBI" id="CHEBI:58342"/>
        <dbReference type="ChEBI" id="CHEBI:90726"/>
    </reaction>
    <physiologicalReaction direction="left-to-right" evidence="10">
        <dbReference type="Rhea" id="RHEA:50253"/>
    </physiologicalReaction>
</comment>
<gene>
    <name evidence="11" type="ORF">Glove_140g102</name>
</gene>
<comment type="similarity">
    <text evidence="10">Belongs to the ELO family.</text>
</comment>
<keyword evidence="7 10" id="KW-0443">Lipid metabolism</keyword>
<dbReference type="GO" id="GO:0009922">
    <property type="term" value="F:fatty acid elongase activity"/>
    <property type="evidence" value="ECO:0007669"/>
    <property type="project" value="InterPro"/>
</dbReference>
<name>A0A397IV84_9GLOM</name>
<keyword evidence="4 10" id="KW-0812">Transmembrane</keyword>
<sequence>MDPNAFFEPISHILPPISLSNNSPHKDIPYPELYPILMDYRFPIVFASLYALSISILNPKSSNVSRMVAIQKGIKPTNLRKSGKLITTFVFLHNLALCIFSIMTFLSVAPAFLKNFYKHRDSFTDAFCDRDGCFWDDALGYWGYLFYLSKYYEIVDTIIILLKGRRSSFLQTYHHFGAMITMWSGIKFKAAPIWIFVIFNSFIHSIMYAYYAMTGIGFNPPGKKYLTRMQIIQFLIGTSIAFGYLFVDNCLISREQVIATYINLSYLLPLIYLFVDFAKKTYSSKDTGKIRENKKSE</sequence>
<keyword evidence="5 10" id="KW-0276">Fatty acid metabolism</keyword>
<keyword evidence="6 10" id="KW-1133">Transmembrane helix</keyword>
<dbReference type="GO" id="GO:0030148">
    <property type="term" value="P:sphingolipid biosynthetic process"/>
    <property type="evidence" value="ECO:0007669"/>
    <property type="project" value="TreeGrafter"/>
</dbReference>
<dbReference type="PANTHER" id="PTHR11157:SF169">
    <property type="entry name" value="ELONGATION OF FATTY ACIDS PROTEIN"/>
    <property type="match status" value="1"/>
</dbReference>
<comment type="subcellular location">
    <subcellularLocation>
        <location evidence="1">Membrane</location>
        <topology evidence="1">Multi-pass membrane protein</topology>
    </subcellularLocation>
</comment>
<feature type="transmembrane region" description="Helical" evidence="10">
    <location>
        <begin position="225"/>
        <end position="246"/>
    </location>
</feature>
<keyword evidence="3 10" id="KW-0808">Transferase</keyword>
<keyword evidence="9 10" id="KW-0275">Fatty acid biosynthesis</keyword>
<feature type="transmembrane region" description="Helical" evidence="10">
    <location>
        <begin position="192"/>
        <end position="213"/>
    </location>
</feature>
<evidence type="ECO:0000256" key="2">
    <source>
        <dbReference type="ARBA" id="ARBA00022516"/>
    </source>
</evidence>
<feature type="transmembrane region" description="Helical" evidence="10">
    <location>
        <begin position="258"/>
        <end position="275"/>
    </location>
</feature>
<dbReference type="Proteomes" id="UP000266861">
    <property type="component" value="Unassembled WGS sequence"/>
</dbReference>
<accession>A0A397IV84</accession>
<evidence type="ECO:0000256" key="1">
    <source>
        <dbReference type="ARBA" id="ARBA00004141"/>
    </source>
</evidence>
<dbReference type="EMBL" id="PQFF01000131">
    <property type="protein sequence ID" value="RHZ79919.1"/>
    <property type="molecule type" value="Genomic_DNA"/>
</dbReference>
<evidence type="ECO:0000256" key="4">
    <source>
        <dbReference type="ARBA" id="ARBA00022692"/>
    </source>
</evidence>
<feature type="transmembrane region" description="Helical" evidence="10">
    <location>
        <begin position="169"/>
        <end position="186"/>
    </location>
</feature>
<dbReference type="InterPro" id="IPR002076">
    <property type="entry name" value="ELO_fam"/>
</dbReference>
<evidence type="ECO:0000256" key="6">
    <source>
        <dbReference type="ARBA" id="ARBA00022989"/>
    </source>
</evidence>
<dbReference type="GO" id="GO:0019367">
    <property type="term" value="P:fatty acid elongation, saturated fatty acid"/>
    <property type="evidence" value="ECO:0007669"/>
    <property type="project" value="TreeGrafter"/>
</dbReference>
<feature type="transmembrane region" description="Helical" evidence="10">
    <location>
        <begin position="144"/>
        <end position="162"/>
    </location>
</feature>
<evidence type="ECO:0000256" key="3">
    <source>
        <dbReference type="ARBA" id="ARBA00022679"/>
    </source>
</evidence>
<evidence type="ECO:0000256" key="8">
    <source>
        <dbReference type="ARBA" id="ARBA00023136"/>
    </source>
</evidence>
<feature type="transmembrane region" description="Helical" evidence="10">
    <location>
        <begin position="40"/>
        <end position="57"/>
    </location>
</feature>
<dbReference type="STRING" id="1348612.A0A397IV84"/>
<dbReference type="AlphaFoldDB" id="A0A397IV84"/>
<protein>
    <recommendedName>
        <fullName evidence="10">Elongation of fatty acids protein</fullName>
        <ecNumber evidence="10">2.3.1.-</ecNumber>
    </recommendedName>
</protein>
<evidence type="ECO:0000313" key="11">
    <source>
        <dbReference type="EMBL" id="RHZ79919.1"/>
    </source>
</evidence>
<keyword evidence="2 10" id="KW-0444">Lipid biosynthesis</keyword>
<reference evidence="11 12" key="1">
    <citation type="submission" date="2018-08" db="EMBL/GenBank/DDBJ databases">
        <title>Genome and evolution of the arbuscular mycorrhizal fungus Diversispora epigaea (formerly Glomus versiforme) and its bacterial endosymbionts.</title>
        <authorList>
            <person name="Sun X."/>
            <person name="Fei Z."/>
            <person name="Harrison M."/>
        </authorList>
    </citation>
    <scope>NUCLEOTIDE SEQUENCE [LARGE SCALE GENOMIC DNA]</scope>
    <source>
        <strain evidence="11 12">IT104</strain>
    </source>
</reference>
<dbReference type="GO" id="GO:0034626">
    <property type="term" value="P:fatty acid elongation, polyunsaturated fatty acid"/>
    <property type="evidence" value="ECO:0007669"/>
    <property type="project" value="TreeGrafter"/>
</dbReference>
<dbReference type="OrthoDB" id="10259681at2759"/>
<comment type="caution">
    <text evidence="11">The sequence shown here is derived from an EMBL/GenBank/DDBJ whole genome shotgun (WGS) entry which is preliminary data.</text>
</comment>
<feature type="transmembrane region" description="Helical" evidence="10">
    <location>
        <begin position="85"/>
        <end position="113"/>
    </location>
</feature>
<dbReference type="GO" id="GO:0005789">
    <property type="term" value="C:endoplasmic reticulum membrane"/>
    <property type="evidence" value="ECO:0007669"/>
    <property type="project" value="TreeGrafter"/>
</dbReference>
<evidence type="ECO:0000256" key="7">
    <source>
        <dbReference type="ARBA" id="ARBA00023098"/>
    </source>
</evidence>
<proteinExistence type="inferred from homology"/>
<organism evidence="11 12">
    <name type="scientific">Diversispora epigaea</name>
    <dbReference type="NCBI Taxonomy" id="1348612"/>
    <lineage>
        <taxon>Eukaryota</taxon>
        <taxon>Fungi</taxon>
        <taxon>Fungi incertae sedis</taxon>
        <taxon>Mucoromycota</taxon>
        <taxon>Glomeromycotina</taxon>
        <taxon>Glomeromycetes</taxon>
        <taxon>Diversisporales</taxon>
        <taxon>Diversisporaceae</taxon>
        <taxon>Diversispora</taxon>
    </lineage>
</organism>
<evidence type="ECO:0000256" key="5">
    <source>
        <dbReference type="ARBA" id="ARBA00022832"/>
    </source>
</evidence>
<dbReference type="GO" id="GO:0042761">
    <property type="term" value="P:very long-chain fatty acid biosynthetic process"/>
    <property type="evidence" value="ECO:0007669"/>
    <property type="project" value="TreeGrafter"/>
</dbReference>
<evidence type="ECO:0000256" key="9">
    <source>
        <dbReference type="ARBA" id="ARBA00023160"/>
    </source>
</evidence>
<dbReference type="GO" id="GO:0034625">
    <property type="term" value="P:fatty acid elongation, monounsaturated fatty acid"/>
    <property type="evidence" value="ECO:0007669"/>
    <property type="project" value="TreeGrafter"/>
</dbReference>
<keyword evidence="8 10" id="KW-0472">Membrane</keyword>
<dbReference type="Pfam" id="PF01151">
    <property type="entry name" value="ELO"/>
    <property type="match status" value="1"/>
</dbReference>
<dbReference type="PANTHER" id="PTHR11157">
    <property type="entry name" value="FATTY ACID ACYL TRANSFERASE-RELATED"/>
    <property type="match status" value="1"/>
</dbReference>